<name>A0ACB8STI3_9AGAM</name>
<sequence length="206" mass="22202">MTNSAVAVTLMCRVVDNMGVVNIVCKGGNLVNAKVNSTMAKDVTTGREEHAAKSRSNLHAYTESRLMVTYVLSTARYLSGGLPMPLDSREPNRTVAACPGVPLPAVKDGNCVESRHSHHAFSEGFDGNYPGDADDGYTASVWCSLWLKAAHAHNQVNATCNIGGMKDKVQAGFGESSLCETKAGTQDPPSQRRYKIRFIQAEHEDS</sequence>
<proteinExistence type="predicted"/>
<evidence type="ECO:0000313" key="2">
    <source>
        <dbReference type="Proteomes" id="UP000814140"/>
    </source>
</evidence>
<dbReference type="Proteomes" id="UP000814140">
    <property type="component" value="Unassembled WGS sequence"/>
</dbReference>
<keyword evidence="2" id="KW-1185">Reference proteome</keyword>
<organism evidence="1 2">
    <name type="scientific">Artomyces pyxidatus</name>
    <dbReference type="NCBI Taxonomy" id="48021"/>
    <lineage>
        <taxon>Eukaryota</taxon>
        <taxon>Fungi</taxon>
        <taxon>Dikarya</taxon>
        <taxon>Basidiomycota</taxon>
        <taxon>Agaricomycotina</taxon>
        <taxon>Agaricomycetes</taxon>
        <taxon>Russulales</taxon>
        <taxon>Auriscalpiaceae</taxon>
        <taxon>Artomyces</taxon>
    </lineage>
</organism>
<accession>A0ACB8STI3</accession>
<evidence type="ECO:0000313" key="1">
    <source>
        <dbReference type="EMBL" id="KAI0059750.1"/>
    </source>
</evidence>
<reference evidence="1" key="2">
    <citation type="journal article" date="2022" name="New Phytol.">
        <title>Evolutionary transition to the ectomycorrhizal habit in the genomes of a hyperdiverse lineage of mushroom-forming fungi.</title>
        <authorList>
            <person name="Looney B."/>
            <person name="Miyauchi S."/>
            <person name="Morin E."/>
            <person name="Drula E."/>
            <person name="Courty P.E."/>
            <person name="Kohler A."/>
            <person name="Kuo A."/>
            <person name="LaButti K."/>
            <person name="Pangilinan J."/>
            <person name="Lipzen A."/>
            <person name="Riley R."/>
            <person name="Andreopoulos W."/>
            <person name="He G."/>
            <person name="Johnson J."/>
            <person name="Nolan M."/>
            <person name="Tritt A."/>
            <person name="Barry K.W."/>
            <person name="Grigoriev I.V."/>
            <person name="Nagy L.G."/>
            <person name="Hibbett D."/>
            <person name="Henrissat B."/>
            <person name="Matheny P.B."/>
            <person name="Labbe J."/>
            <person name="Martin F.M."/>
        </authorList>
    </citation>
    <scope>NUCLEOTIDE SEQUENCE</scope>
    <source>
        <strain evidence="1">HHB10654</strain>
    </source>
</reference>
<gene>
    <name evidence="1" type="ORF">BV25DRAFT_1901464</name>
</gene>
<protein>
    <submittedName>
        <fullName evidence="1">Uncharacterized protein</fullName>
    </submittedName>
</protein>
<dbReference type="EMBL" id="MU277224">
    <property type="protein sequence ID" value="KAI0059750.1"/>
    <property type="molecule type" value="Genomic_DNA"/>
</dbReference>
<comment type="caution">
    <text evidence="1">The sequence shown here is derived from an EMBL/GenBank/DDBJ whole genome shotgun (WGS) entry which is preliminary data.</text>
</comment>
<reference evidence="1" key="1">
    <citation type="submission" date="2021-03" db="EMBL/GenBank/DDBJ databases">
        <authorList>
            <consortium name="DOE Joint Genome Institute"/>
            <person name="Ahrendt S."/>
            <person name="Looney B.P."/>
            <person name="Miyauchi S."/>
            <person name="Morin E."/>
            <person name="Drula E."/>
            <person name="Courty P.E."/>
            <person name="Chicoki N."/>
            <person name="Fauchery L."/>
            <person name="Kohler A."/>
            <person name="Kuo A."/>
            <person name="Labutti K."/>
            <person name="Pangilinan J."/>
            <person name="Lipzen A."/>
            <person name="Riley R."/>
            <person name="Andreopoulos W."/>
            <person name="He G."/>
            <person name="Johnson J."/>
            <person name="Barry K.W."/>
            <person name="Grigoriev I.V."/>
            <person name="Nagy L."/>
            <person name="Hibbett D."/>
            <person name="Henrissat B."/>
            <person name="Matheny P.B."/>
            <person name="Labbe J."/>
            <person name="Martin F."/>
        </authorList>
    </citation>
    <scope>NUCLEOTIDE SEQUENCE</scope>
    <source>
        <strain evidence="1">HHB10654</strain>
    </source>
</reference>